<name>A0A5C5W0G6_9PLAN</name>
<protein>
    <recommendedName>
        <fullName evidence="5">DUF2271 domain-containing protein</fullName>
    </recommendedName>
</protein>
<proteinExistence type="predicted"/>
<feature type="chain" id="PRO_5022821666" description="DUF2271 domain-containing protein" evidence="2">
    <location>
        <begin position="26"/>
        <end position="196"/>
    </location>
</feature>
<gene>
    <name evidence="3" type="ORF">KOR42_44390</name>
</gene>
<dbReference type="AlphaFoldDB" id="A0A5C5W0G6"/>
<dbReference type="InterPro" id="IPR014469">
    <property type="entry name" value="DUF2271"/>
</dbReference>
<dbReference type="EMBL" id="SIHI01000031">
    <property type="protein sequence ID" value="TWT43559.1"/>
    <property type="molecule type" value="Genomic_DNA"/>
</dbReference>
<evidence type="ECO:0000256" key="2">
    <source>
        <dbReference type="SAM" id="SignalP"/>
    </source>
</evidence>
<evidence type="ECO:0000313" key="3">
    <source>
        <dbReference type="EMBL" id="TWT43559.1"/>
    </source>
</evidence>
<dbReference type="Pfam" id="PF10029">
    <property type="entry name" value="DUF2271"/>
    <property type="match status" value="1"/>
</dbReference>
<keyword evidence="2" id="KW-0732">Signal</keyword>
<evidence type="ECO:0000313" key="4">
    <source>
        <dbReference type="Proteomes" id="UP000317243"/>
    </source>
</evidence>
<feature type="region of interest" description="Disordered" evidence="1">
    <location>
        <begin position="167"/>
        <end position="196"/>
    </location>
</feature>
<organism evidence="3 4">
    <name type="scientific">Thalassoglobus neptunius</name>
    <dbReference type="NCBI Taxonomy" id="1938619"/>
    <lineage>
        <taxon>Bacteria</taxon>
        <taxon>Pseudomonadati</taxon>
        <taxon>Planctomycetota</taxon>
        <taxon>Planctomycetia</taxon>
        <taxon>Planctomycetales</taxon>
        <taxon>Planctomycetaceae</taxon>
        <taxon>Thalassoglobus</taxon>
    </lineage>
</organism>
<keyword evidence="4" id="KW-1185">Reference proteome</keyword>
<accession>A0A5C5W0G6</accession>
<feature type="signal peptide" evidence="2">
    <location>
        <begin position="1"/>
        <end position="25"/>
    </location>
</feature>
<sequence length="196" mass="22195" precursor="true">MSQAINSKRLAILGMSCFLSISALFRNLQQQSLAEEPETRSEIPMLISVELPRIRVREYHRPYVAVWIEDESRTLVKHVAVWFQQGVNDEGHGEKWLPDLRQWWRRGGRNMDDAVDAVSGATRGAGQHRIRVTEDKLKDLKPGQYNAVVEAAREVGGRELVRLPFQWPPQAKQQAQESGETELGSVSLQVSAPRAD</sequence>
<comment type="caution">
    <text evidence="3">The sequence shown here is derived from an EMBL/GenBank/DDBJ whole genome shotgun (WGS) entry which is preliminary data.</text>
</comment>
<dbReference type="Proteomes" id="UP000317243">
    <property type="component" value="Unassembled WGS sequence"/>
</dbReference>
<evidence type="ECO:0008006" key="5">
    <source>
        <dbReference type="Google" id="ProtNLM"/>
    </source>
</evidence>
<reference evidence="3 4" key="1">
    <citation type="submission" date="2019-02" db="EMBL/GenBank/DDBJ databases">
        <title>Deep-cultivation of Planctomycetes and their phenomic and genomic characterization uncovers novel biology.</title>
        <authorList>
            <person name="Wiegand S."/>
            <person name="Jogler M."/>
            <person name="Boedeker C."/>
            <person name="Pinto D."/>
            <person name="Vollmers J."/>
            <person name="Rivas-Marin E."/>
            <person name="Kohn T."/>
            <person name="Peeters S.H."/>
            <person name="Heuer A."/>
            <person name="Rast P."/>
            <person name="Oberbeckmann S."/>
            <person name="Bunk B."/>
            <person name="Jeske O."/>
            <person name="Meyerdierks A."/>
            <person name="Storesund J.E."/>
            <person name="Kallscheuer N."/>
            <person name="Luecker S."/>
            <person name="Lage O.M."/>
            <person name="Pohl T."/>
            <person name="Merkel B.J."/>
            <person name="Hornburger P."/>
            <person name="Mueller R.-W."/>
            <person name="Bruemmer F."/>
            <person name="Labrenz M."/>
            <person name="Spormann A.M."/>
            <person name="Op Den Camp H."/>
            <person name="Overmann J."/>
            <person name="Amann R."/>
            <person name="Jetten M.S.M."/>
            <person name="Mascher T."/>
            <person name="Medema M.H."/>
            <person name="Devos D.P."/>
            <person name="Kaster A.-K."/>
            <person name="Ovreas L."/>
            <person name="Rohde M."/>
            <person name="Galperin M.Y."/>
            <person name="Jogler C."/>
        </authorList>
    </citation>
    <scope>NUCLEOTIDE SEQUENCE [LARGE SCALE GENOMIC DNA]</scope>
    <source>
        <strain evidence="3 4">KOR42</strain>
    </source>
</reference>
<feature type="compositionally biased region" description="Polar residues" evidence="1">
    <location>
        <begin position="171"/>
        <end position="190"/>
    </location>
</feature>
<evidence type="ECO:0000256" key="1">
    <source>
        <dbReference type="SAM" id="MobiDB-lite"/>
    </source>
</evidence>
<dbReference type="RefSeq" id="WP_231741050.1">
    <property type="nucleotide sequence ID" value="NZ_SIHI01000031.1"/>
</dbReference>